<reference evidence="1 2" key="1">
    <citation type="journal article" date="2014" name="Am. J. Bot.">
        <title>Genome assembly and annotation for red clover (Trifolium pratense; Fabaceae).</title>
        <authorList>
            <person name="Istvanek J."/>
            <person name="Jaros M."/>
            <person name="Krenek A."/>
            <person name="Repkova J."/>
        </authorList>
    </citation>
    <scope>NUCLEOTIDE SEQUENCE [LARGE SCALE GENOMIC DNA]</scope>
    <source>
        <strain evidence="2">cv. Tatra</strain>
        <tissue evidence="1">Young leaves</tissue>
    </source>
</reference>
<dbReference type="Proteomes" id="UP000236291">
    <property type="component" value="Unassembled WGS sequence"/>
</dbReference>
<organism evidence="1 2">
    <name type="scientific">Trifolium pratense</name>
    <name type="common">Red clover</name>
    <dbReference type="NCBI Taxonomy" id="57577"/>
    <lineage>
        <taxon>Eukaryota</taxon>
        <taxon>Viridiplantae</taxon>
        <taxon>Streptophyta</taxon>
        <taxon>Embryophyta</taxon>
        <taxon>Tracheophyta</taxon>
        <taxon>Spermatophyta</taxon>
        <taxon>Magnoliopsida</taxon>
        <taxon>eudicotyledons</taxon>
        <taxon>Gunneridae</taxon>
        <taxon>Pentapetalae</taxon>
        <taxon>rosids</taxon>
        <taxon>fabids</taxon>
        <taxon>Fabales</taxon>
        <taxon>Fabaceae</taxon>
        <taxon>Papilionoideae</taxon>
        <taxon>50 kb inversion clade</taxon>
        <taxon>NPAAA clade</taxon>
        <taxon>Hologalegina</taxon>
        <taxon>IRL clade</taxon>
        <taxon>Trifolieae</taxon>
        <taxon>Trifolium</taxon>
    </lineage>
</organism>
<reference evidence="1 2" key="2">
    <citation type="journal article" date="2017" name="Front. Plant Sci.">
        <title>Gene Classification and Mining of Molecular Markers Useful in Red Clover (Trifolium pratense) Breeding.</title>
        <authorList>
            <person name="Istvanek J."/>
            <person name="Dluhosova J."/>
            <person name="Dluhos P."/>
            <person name="Patkova L."/>
            <person name="Nedelnik J."/>
            <person name="Repkova J."/>
        </authorList>
    </citation>
    <scope>NUCLEOTIDE SEQUENCE [LARGE SCALE GENOMIC DNA]</scope>
    <source>
        <strain evidence="2">cv. Tatra</strain>
        <tissue evidence="1">Young leaves</tissue>
    </source>
</reference>
<proteinExistence type="predicted"/>
<protein>
    <submittedName>
        <fullName evidence="1">Uncharacterized protein</fullName>
    </submittedName>
</protein>
<accession>A0A2K3NMM4</accession>
<dbReference type="AlphaFoldDB" id="A0A2K3NMM4"/>
<evidence type="ECO:0000313" key="2">
    <source>
        <dbReference type="Proteomes" id="UP000236291"/>
    </source>
</evidence>
<evidence type="ECO:0000313" key="1">
    <source>
        <dbReference type="EMBL" id="PNY04285.1"/>
    </source>
</evidence>
<dbReference type="EMBL" id="ASHM01000259">
    <property type="protein sequence ID" value="PNY04285.1"/>
    <property type="molecule type" value="Genomic_DNA"/>
</dbReference>
<gene>
    <name evidence="1" type="ORF">L195_g000702</name>
</gene>
<name>A0A2K3NMM4_TRIPR</name>
<comment type="caution">
    <text evidence="1">The sequence shown here is derived from an EMBL/GenBank/DDBJ whole genome shotgun (WGS) entry which is preliminary data.</text>
</comment>
<sequence>MSNLDLNVWENGIMGIGERNIIQGLMMPDKFTLPGMDCTFDLKSSCLAKQKDKPLEKESLSHEFVTRHETCIPQGISHGYELYSLAVTSNLIGYLYHDIACGKVKHKSLFDEMDYMSKSIVAVDSCQFTTEEMWVLIEMCDMYPKRRFGQANIYNNLILAKDDLVIFTDEENVDFVSPPHMCGNPKRL</sequence>